<evidence type="ECO:0000313" key="2">
    <source>
        <dbReference type="EMBL" id="KAK5534527.1"/>
    </source>
</evidence>
<gene>
    <name evidence="2" type="ORF">LTR25_006559</name>
</gene>
<feature type="transmembrane region" description="Helical" evidence="1">
    <location>
        <begin position="150"/>
        <end position="171"/>
    </location>
</feature>
<keyword evidence="1" id="KW-0472">Membrane</keyword>
<keyword evidence="1" id="KW-0812">Transmembrane</keyword>
<name>A0AAV9Q3G6_9PEZI</name>
<reference evidence="2 3" key="1">
    <citation type="submission" date="2023-06" db="EMBL/GenBank/DDBJ databases">
        <title>Black Yeasts Isolated from many extreme environments.</title>
        <authorList>
            <person name="Coleine C."/>
            <person name="Stajich J.E."/>
            <person name="Selbmann L."/>
        </authorList>
    </citation>
    <scope>NUCLEOTIDE SEQUENCE [LARGE SCALE GENOMIC DNA]</scope>
    <source>
        <strain evidence="2 3">CCFEE 5887</strain>
    </source>
</reference>
<proteinExistence type="predicted"/>
<evidence type="ECO:0000256" key="1">
    <source>
        <dbReference type="SAM" id="Phobius"/>
    </source>
</evidence>
<dbReference type="EMBL" id="JAXLQG010000011">
    <property type="protein sequence ID" value="KAK5534527.1"/>
    <property type="molecule type" value="Genomic_DNA"/>
</dbReference>
<dbReference type="InterPro" id="IPR025363">
    <property type="entry name" value="DUF4267"/>
</dbReference>
<sequence length="214" mass="22488">MSSAVLLPTLTALIGLGAFIVGIHSFVTPASAAQIYGVDLLDEDVDVVPIRATATAAATADLASKKIKKTDDGDKPKSRVLQDGRQAGRRHHLAYSLIHSLGIRNLVIGLTILILTCEWQFGFGFSFGFGVGQSSTSSSPAERAAMQKCLGIVISVGALTPIVDAVFTWRAGAGRQGRRGDVVTTVASRKAALLHAVRSLFWLAGGLWCLSGNT</sequence>
<dbReference type="Proteomes" id="UP001345827">
    <property type="component" value="Unassembled WGS sequence"/>
</dbReference>
<keyword evidence="1" id="KW-1133">Transmembrane helix</keyword>
<organism evidence="2 3">
    <name type="scientific">Vermiconidia calcicola</name>
    <dbReference type="NCBI Taxonomy" id="1690605"/>
    <lineage>
        <taxon>Eukaryota</taxon>
        <taxon>Fungi</taxon>
        <taxon>Dikarya</taxon>
        <taxon>Ascomycota</taxon>
        <taxon>Pezizomycotina</taxon>
        <taxon>Dothideomycetes</taxon>
        <taxon>Dothideomycetidae</taxon>
        <taxon>Mycosphaerellales</taxon>
        <taxon>Extremaceae</taxon>
        <taxon>Vermiconidia</taxon>
    </lineage>
</organism>
<dbReference type="AlphaFoldDB" id="A0AAV9Q3G6"/>
<keyword evidence="3" id="KW-1185">Reference proteome</keyword>
<dbReference type="Pfam" id="PF14087">
    <property type="entry name" value="DUF4267"/>
    <property type="match status" value="1"/>
</dbReference>
<comment type="caution">
    <text evidence="2">The sequence shown here is derived from an EMBL/GenBank/DDBJ whole genome shotgun (WGS) entry which is preliminary data.</text>
</comment>
<accession>A0AAV9Q3G6</accession>
<evidence type="ECO:0000313" key="3">
    <source>
        <dbReference type="Proteomes" id="UP001345827"/>
    </source>
</evidence>
<protein>
    <submittedName>
        <fullName evidence="2">Uncharacterized protein</fullName>
    </submittedName>
</protein>